<organism evidence="1 2">
    <name type="scientific">Popillia japonica</name>
    <name type="common">Japanese beetle</name>
    <dbReference type="NCBI Taxonomy" id="7064"/>
    <lineage>
        <taxon>Eukaryota</taxon>
        <taxon>Metazoa</taxon>
        <taxon>Ecdysozoa</taxon>
        <taxon>Arthropoda</taxon>
        <taxon>Hexapoda</taxon>
        <taxon>Insecta</taxon>
        <taxon>Pterygota</taxon>
        <taxon>Neoptera</taxon>
        <taxon>Endopterygota</taxon>
        <taxon>Coleoptera</taxon>
        <taxon>Polyphaga</taxon>
        <taxon>Scarabaeiformia</taxon>
        <taxon>Scarabaeidae</taxon>
        <taxon>Rutelinae</taxon>
        <taxon>Popillia</taxon>
    </lineage>
</organism>
<name>A0AAW1JWD3_POPJA</name>
<dbReference type="Proteomes" id="UP001458880">
    <property type="component" value="Unassembled WGS sequence"/>
</dbReference>
<evidence type="ECO:0000313" key="1">
    <source>
        <dbReference type="EMBL" id="KAK9708469.1"/>
    </source>
</evidence>
<evidence type="ECO:0000313" key="2">
    <source>
        <dbReference type="Proteomes" id="UP001458880"/>
    </source>
</evidence>
<sequence>MKFWPEGLDVIKTNTQGLLHKIHHSRIPLALSFTNTIRLITTGMPKEYGWGIFAGEAFSQDPSKTGLVGFDFKNPWIDWTVGTGTGDPDSTNQKHGCTLHQNKIPGSTGLLVLGLGIQIQPTKSMAVLFTKTELETQTQTDRQSENLGRYYDVWTSNK</sequence>
<gene>
    <name evidence="1" type="ORF">QE152_g27169</name>
</gene>
<accession>A0AAW1JWD3</accession>
<reference evidence="1 2" key="1">
    <citation type="journal article" date="2024" name="BMC Genomics">
        <title>De novo assembly and annotation of Popillia japonica's genome with initial clues to its potential as an invasive pest.</title>
        <authorList>
            <person name="Cucini C."/>
            <person name="Boschi S."/>
            <person name="Funari R."/>
            <person name="Cardaioli E."/>
            <person name="Iannotti N."/>
            <person name="Marturano G."/>
            <person name="Paoli F."/>
            <person name="Bruttini M."/>
            <person name="Carapelli A."/>
            <person name="Frati F."/>
            <person name="Nardi F."/>
        </authorList>
    </citation>
    <scope>NUCLEOTIDE SEQUENCE [LARGE SCALE GENOMIC DNA]</scope>
    <source>
        <strain evidence="1">DMR45628</strain>
    </source>
</reference>
<protein>
    <submittedName>
        <fullName evidence="1">Uncharacterized protein</fullName>
    </submittedName>
</protein>
<keyword evidence="2" id="KW-1185">Reference proteome</keyword>
<comment type="caution">
    <text evidence="1">The sequence shown here is derived from an EMBL/GenBank/DDBJ whole genome shotgun (WGS) entry which is preliminary data.</text>
</comment>
<proteinExistence type="predicted"/>
<dbReference type="EMBL" id="JASPKY010000328">
    <property type="protein sequence ID" value="KAK9708469.1"/>
    <property type="molecule type" value="Genomic_DNA"/>
</dbReference>
<dbReference type="AlphaFoldDB" id="A0AAW1JWD3"/>